<proteinExistence type="predicted"/>
<gene>
    <name evidence="1" type="ORF">MGAL_10B026795</name>
</gene>
<reference evidence="1" key="1">
    <citation type="submission" date="2018-11" db="EMBL/GenBank/DDBJ databases">
        <authorList>
            <person name="Alioto T."/>
            <person name="Alioto T."/>
        </authorList>
    </citation>
    <scope>NUCLEOTIDE SEQUENCE</scope>
</reference>
<evidence type="ECO:0000313" key="1">
    <source>
        <dbReference type="EMBL" id="VDI03572.1"/>
    </source>
</evidence>
<organism evidence="1 2">
    <name type="scientific">Mytilus galloprovincialis</name>
    <name type="common">Mediterranean mussel</name>
    <dbReference type="NCBI Taxonomy" id="29158"/>
    <lineage>
        <taxon>Eukaryota</taxon>
        <taxon>Metazoa</taxon>
        <taxon>Spiralia</taxon>
        <taxon>Lophotrochozoa</taxon>
        <taxon>Mollusca</taxon>
        <taxon>Bivalvia</taxon>
        <taxon>Autobranchia</taxon>
        <taxon>Pteriomorphia</taxon>
        <taxon>Mytilida</taxon>
        <taxon>Mytiloidea</taxon>
        <taxon>Mytilidae</taxon>
        <taxon>Mytilinae</taxon>
        <taxon>Mytilus</taxon>
    </lineage>
</organism>
<dbReference type="Proteomes" id="UP000596742">
    <property type="component" value="Unassembled WGS sequence"/>
</dbReference>
<comment type="caution">
    <text evidence="1">The sequence shown here is derived from an EMBL/GenBank/DDBJ whole genome shotgun (WGS) entry which is preliminary data.</text>
</comment>
<accession>A0A8B6CDN5</accession>
<dbReference type="EMBL" id="UYJE01001609">
    <property type="protein sequence ID" value="VDI03572.1"/>
    <property type="molecule type" value="Genomic_DNA"/>
</dbReference>
<dbReference type="OrthoDB" id="6143850at2759"/>
<name>A0A8B6CDN5_MYTGA</name>
<protein>
    <submittedName>
        <fullName evidence="1">Uncharacterized protein</fullName>
    </submittedName>
</protein>
<evidence type="ECO:0000313" key="2">
    <source>
        <dbReference type="Proteomes" id="UP000596742"/>
    </source>
</evidence>
<sequence length="303" mass="33916">MLHSAAAGAIVSAKVEKVKRPTVASAGSSEDWTYFVSRWKDYIQATKVSGKDLVIQLLECCDETLRRDITRSAGGSLVDKSEQEVLAAMRTLAVKEENTMVARVSLHGMTQDCDETVRSFGVRLRGQRCQSCLAGIKVLYKIGLTKRDLIPVNMQMHAANNKGIVILEAVILRLSGKDQYKNELETRQIVYSTDSADKFFLSKEACITLGIISENFPTIEWKIENAAVDFQALNAHAKKETHTYTIPFPSGKISPSSKKKTYLTLELVTIVNPSERETEHLTNLYALHGEDYRTRRPQDTCIR</sequence>
<keyword evidence="2" id="KW-1185">Reference proteome</keyword>
<dbReference type="AlphaFoldDB" id="A0A8B6CDN5"/>